<name>A0A3P3TZD0_9BACL</name>
<dbReference type="Pfam" id="PF04138">
    <property type="entry name" value="GtrA_DPMS_TM"/>
    <property type="match status" value="1"/>
</dbReference>
<accession>A0A3P3TZD0</accession>
<evidence type="ECO:0000256" key="1">
    <source>
        <dbReference type="ARBA" id="ARBA00004141"/>
    </source>
</evidence>
<dbReference type="Gene3D" id="3.90.550.10">
    <property type="entry name" value="Spore Coat Polysaccharide Biosynthesis Protein SpsA, Chain A"/>
    <property type="match status" value="1"/>
</dbReference>
<dbReference type="GO" id="GO:0006487">
    <property type="term" value="P:protein N-linked glycosylation"/>
    <property type="evidence" value="ECO:0007669"/>
    <property type="project" value="TreeGrafter"/>
</dbReference>
<reference evidence="8 9" key="1">
    <citation type="submission" date="2018-11" db="EMBL/GenBank/DDBJ databases">
        <title>Genome sequencing of Paenibacillus sp. KCOM 3021 (= ChDC PVNT-B20).</title>
        <authorList>
            <person name="Kook J.-K."/>
            <person name="Park S.-N."/>
            <person name="Lim Y.K."/>
        </authorList>
    </citation>
    <scope>NUCLEOTIDE SEQUENCE [LARGE SCALE GENOMIC DNA]</scope>
    <source>
        <strain evidence="8 9">KCOM 3021</strain>
    </source>
</reference>
<feature type="transmembrane region" description="Helical" evidence="5">
    <location>
        <begin position="216"/>
        <end position="241"/>
    </location>
</feature>
<dbReference type="AlphaFoldDB" id="A0A3P3TZD0"/>
<dbReference type="PANTHER" id="PTHR10859">
    <property type="entry name" value="GLYCOSYL TRANSFERASE"/>
    <property type="match status" value="1"/>
</dbReference>
<keyword evidence="9" id="KW-1185">Reference proteome</keyword>
<evidence type="ECO:0000256" key="4">
    <source>
        <dbReference type="ARBA" id="ARBA00023136"/>
    </source>
</evidence>
<protein>
    <submittedName>
        <fullName evidence="8">Glycosyltransferase</fullName>
    </submittedName>
</protein>
<dbReference type="RefSeq" id="WP_128631313.1">
    <property type="nucleotide sequence ID" value="NZ_RRCN01000001.1"/>
</dbReference>
<evidence type="ECO:0000313" key="8">
    <source>
        <dbReference type="EMBL" id="RRJ63477.1"/>
    </source>
</evidence>
<keyword evidence="4 5" id="KW-0472">Membrane</keyword>
<dbReference type="GO" id="GO:0016020">
    <property type="term" value="C:membrane"/>
    <property type="evidence" value="ECO:0007669"/>
    <property type="project" value="UniProtKB-SubCell"/>
</dbReference>
<evidence type="ECO:0000259" key="6">
    <source>
        <dbReference type="Pfam" id="PF00535"/>
    </source>
</evidence>
<evidence type="ECO:0000256" key="3">
    <source>
        <dbReference type="ARBA" id="ARBA00022989"/>
    </source>
</evidence>
<dbReference type="SUPFAM" id="SSF53448">
    <property type="entry name" value="Nucleotide-diphospho-sugar transferases"/>
    <property type="match status" value="1"/>
</dbReference>
<feature type="domain" description="GtrA/DPMS transmembrane" evidence="7">
    <location>
        <begin position="223"/>
        <end position="336"/>
    </location>
</feature>
<comment type="caution">
    <text evidence="8">The sequence shown here is derived from an EMBL/GenBank/DDBJ whole genome shotgun (WGS) entry which is preliminary data.</text>
</comment>
<gene>
    <name evidence="8" type="ORF">EHV15_11480</name>
</gene>
<dbReference type="Proteomes" id="UP000267017">
    <property type="component" value="Unassembled WGS sequence"/>
</dbReference>
<comment type="subcellular location">
    <subcellularLocation>
        <location evidence="1">Membrane</location>
        <topology evidence="1">Multi-pass membrane protein</topology>
    </subcellularLocation>
</comment>
<dbReference type="OrthoDB" id="9810303at2"/>
<evidence type="ECO:0000256" key="5">
    <source>
        <dbReference type="SAM" id="Phobius"/>
    </source>
</evidence>
<keyword evidence="2 5" id="KW-0812">Transmembrane</keyword>
<dbReference type="CDD" id="cd04179">
    <property type="entry name" value="DPM_DPG-synthase_like"/>
    <property type="match status" value="1"/>
</dbReference>
<evidence type="ECO:0000256" key="2">
    <source>
        <dbReference type="ARBA" id="ARBA00022692"/>
    </source>
</evidence>
<proteinExistence type="predicted"/>
<dbReference type="GO" id="GO:0000271">
    <property type="term" value="P:polysaccharide biosynthetic process"/>
    <property type="evidence" value="ECO:0007669"/>
    <property type="project" value="InterPro"/>
</dbReference>
<sequence length="341" mass="38055">MTTILIPAYEPDERLLNLIGQLKNMPETRIVIVDDGSGEVYRPIFDMARAAGCKVLRHDVNRGKGRALKTGFRYLLDTGERGPVVCADSDGQHLPADIGRVAAAVREQGRSLVLGSRRFTGKVPLRSRLGNAVTRFVFAFTTGTKIYDTQTGLRGYSSDMLEWLCSVPGERFEYEMNLLLGAKQKGYTLQEVFIDTVYLDDNKSSHFRPLADSARIYLPILLFSASSILSAGLDFALLFLLQAFSKNLALSVAGARICSSAANFAMNRRFVFAHGRSAKLYASLPRYFSLVLIVLLLNMGLMHVYHDLARIPLIAAKLLTEGSLFLFSYWAQRKYVYSDLR</sequence>
<dbReference type="EMBL" id="RRCN01000001">
    <property type="protein sequence ID" value="RRJ63477.1"/>
    <property type="molecule type" value="Genomic_DNA"/>
</dbReference>
<keyword evidence="8" id="KW-0808">Transferase</keyword>
<feature type="transmembrane region" description="Helical" evidence="5">
    <location>
        <begin position="311"/>
        <end position="331"/>
    </location>
</feature>
<feature type="domain" description="Glycosyltransferase 2-like" evidence="6">
    <location>
        <begin position="3"/>
        <end position="161"/>
    </location>
</feature>
<dbReference type="InterPro" id="IPR001173">
    <property type="entry name" value="Glyco_trans_2-like"/>
</dbReference>
<organism evidence="8 9">
    <name type="scientific">Paenibacillus oralis</name>
    <dbReference type="NCBI Taxonomy" id="2490856"/>
    <lineage>
        <taxon>Bacteria</taxon>
        <taxon>Bacillati</taxon>
        <taxon>Bacillota</taxon>
        <taxon>Bacilli</taxon>
        <taxon>Bacillales</taxon>
        <taxon>Paenibacillaceae</taxon>
        <taxon>Paenibacillus</taxon>
    </lineage>
</organism>
<evidence type="ECO:0000313" key="9">
    <source>
        <dbReference type="Proteomes" id="UP000267017"/>
    </source>
</evidence>
<dbReference type="InterPro" id="IPR029044">
    <property type="entry name" value="Nucleotide-diphossugar_trans"/>
</dbReference>
<keyword evidence="3 5" id="KW-1133">Transmembrane helix</keyword>
<dbReference type="PANTHER" id="PTHR10859:SF114">
    <property type="entry name" value="DOLICHOL-PHOSPHATE MANNOSYLTRANSFERASE"/>
    <property type="match status" value="1"/>
</dbReference>
<dbReference type="InterPro" id="IPR007267">
    <property type="entry name" value="GtrA_DPMS_TM"/>
</dbReference>
<dbReference type="Pfam" id="PF00535">
    <property type="entry name" value="Glycos_transf_2"/>
    <property type="match status" value="1"/>
</dbReference>
<feature type="transmembrane region" description="Helical" evidence="5">
    <location>
        <begin position="287"/>
        <end position="305"/>
    </location>
</feature>
<dbReference type="GO" id="GO:0016740">
    <property type="term" value="F:transferase activity"/>
    <property type="evidence" value="ECO:0007669"/>
    <property type="project" value="UniProtKB-KW"/>
</dbReference>
<evidence type="ECO:0000259" key="7">
    <source>
        <dbReference type="Pfam" id="PF04138"/>
    </source>
</evidence>